<name>I3YE06_THIV6</name>
<reference evidence="3 4" key="1">
    <citation type="submission" date="2012-06" db="EMBL/GenBank/DDBJ databases">
        <title>Complete sequence of Thiocystis violascens DSM 198.</title>
        <authorList>
            <consortium name="US DOE Joint Genome Institute"/>
            <person name="Lucas S."/>
            <person name="Han J."/>
            <person name="Lapidus A."/>
            <person name="Cheng J.-F."/>
            <person name="Goodwin L."/>
            <person name="Pitluck S."/>
            <person name="Peters L."/>
            <person name="Ovchinnikova G."/>
            <person name="Teshima H."/>
            <person name="Detter J.C."/>
            <person name="Han C."/>
            <person name="Tapia R."/>
            <person name="Land M."/>
            <person name="Hauser L."/>
            <person name="Kyrpides N."/>
            <person name="Ivanova N."/>
            <person name="Pagani I."/>
            <person name="Vogl K."/>
            <person name="Liu Z."/>
            <person name="Frigaard N.-U."/>
            <person name="Bryant D."/>
            <person name="Woyke T."/>
        </authorList>
    </citation>
    <scope>NUCLEOTIDE SEQUENCE [LARGE SCALE GENOMIC DNA]</scope>
    <source>
        <strain evidence="4">ATCC 17096 / DSM 198 / 6111</strain>
    </source>
</reference>
<dbReference type="eggNOG" id="COG4322">
    <property type="taxonomic scope" value="Bacteria"/>
</dbReference>
<dbReference type="HOGENOM" id="CLU_078702_0_0_6"/>
<feature type="signal peptide" evidence="1">
    <location>
        <begin position="1"/>
        <end position="24"/>
    </location>
</feature>
<organism evidence="3 4">
    <name type="scientific">Thiocystis violascens (strain ATCC 17096 / DSM 198 / 6111)</name>
    <name type="common">Chromatium violascens</name>
    <dbReference type="NCBI Taxonomy" id="765911"/>
    <lineage>
        <taxon>Bacteria</taxon>
        <taxon>Pseudomonadati</taxon>
        <taxon>Pseudomonadota</taxon>
        <taxon>Gammaproteobacteria</taxon>
        <taxon>Chromatiales</taxon>
        <taxon>Chromatiaceae</taxon>
        <taxon>Thiocystis</taxon>
    </lineage>
</organism>
<gene>
    <name evidence="3" type="ordered locus">Thivi_3354</name>
</gene>
<feature type="chain" id="PRO_5003682477" description="DUF2272 domain-containing protein" evidence="1">
    <location>
        <begin position="25"/>
        <end position="264"/>
    </location>
</feature>
<protein>
    <recommendedName>
        <fullName evidence="2">DUF2272 domain-containing protein</fullName>
    </recommendedName>
</protein>
<dbReference type="EMBL" id="CP003154">
    <property type="protein sequence ID" value="AFL75224.1"/>
    <property type="molecule type" value="Genomic_DNA"/>
</dbReference>
<dbReference type="RefSeq" id="WP_014779630.1">
    <property type="nucleotide sequence ID" value="NC_018012.1"/>
</dbReference>
<keyword evidence="4" id="KW-1185">Reference proteome</keyword>
<dbReference type="AlphaFoldDB" id="I3YE06"/>
<evidence type="ECO:0000259" key="2">
    <source>
        <dbReference type="Pfam" id="PF10030"/>
    </source>
</evidence>
<evidence type="ECO:0000313" key="3">
    <source>
        <dbReference type="EMBL" id="AFL75224.1"/>
    </source>
</evidence>
<dbReference type="InterPro" id="IPR019262">
    <property type="entry name" value="DUF2272"/>
</dbReference>
<proteinExistence type="predicted"/>
<dbReference type="Pfam" id="PF10030">
    <property type="entry name" value="DUF2272"/>
    <property type="match status" value="1"/>
</dbReference>
<keyword evidence="1" id="KW-0732">Signal</keyword>
<evidence type="ECO:0000313" key="4">
    <source>
        <dbReference type="Proteomes" id="UP000006062"/>
    </source>
</evidence>
<sequence>MPIQSVVLKWSRLALLIPFCLALASCGTAPQTPAADSRDKFGTWAGARIGSAPASNARLKQAMISRATREWEFFDRQTVVLKGSEESIPHVGSWEDDGGRHSSRVNAYWRAVGKPRLDGMDCQQPWSAAFISWVMQSAGVPESQFRRSDSHWVYLASMIDEAGYPGRWFVPRRIMDYSPQPGDLICASRGASRPSSINGYTSARALNGASTHCDLVVAKTPRILEAIGGNVRNSVSRTTLELDGQGRLQTVPRRPWFLIMENRL</sequence>
<evidence type="ECO:0000256" key="1">
    <source>
        <dbReference type="SAM" id="SignalP"/>
    </source>
</evidence>
<feature type="domain" description="DUF2272" evidence="2">
    <location>
        <begin position="110"/>
        <end position="260"/>
    </location>
</feature>
<dbReference type="STRING" id="765911.Thivi_3354"/>
<accession>I3YE06</accession>
<dbReference type="Proteomes" id="UP000006062">
    <property type="component" value="Chromosome"/>
</dbReference>
<dbReference type="KEGG" id="tvi:Thivi_3354"/>